<dbReference type="Proteomes" id="UP000722989">
    <property type="component" value="Unassembled WGS sequence"/>
</dbReference>
<feature type="region of interest" description="Disordered" evidence="1">
    <location>
        <begin position="1"/>
        <end position="25"/>
    </location>
</feature>
<feature type="region of interest" description="Disordered" evidence="1">
    <location>
        <begin position="57"/>
        <end position="123"/>
    </location>
</feature>
<accession>A0ABX0XVK8</accession>
<feature type="compositionally biased region" description="Low complexity" evidence="1">
    <location>
        <begin position="57"/>
        <end position="67"/>
    </location>
</feature>
<protein>
    <submittedName>
        <fullName evidence="2">Uncharacterized protein</fullName>
    </submittedName>
</protein>
<dbReference type="EMBL" id="JAATVY010000004">
    <property type="protein sequence ID" value="NJC69851.1"/>
    <property type="molecule type" value="Genomic_DNA"/>
</dbReference>
<evidence type="ECO:0000313" key="3">
    <source>
        <dbReference type="Proteomes" id="UP000722989"/>
    </source>
</evidence>
<reference evidence="2 3" key="1">
    <citation type="submission" date="2020-03" db="EMBL/GenBank/DDBJ databases">
        <title>WGS of the type strain of Planosporangium spp.</title>
        <authorList>
            <person name="Thawai C."/>
        </authorList>
    </citation>
    <scope>NUCLEOTIDE SEQUENCE [LARGE SCALE GENOMIC DNA]</scope>
    <source>
        <strain evidence="2 3">TBRC 5610</strain>
    </source>
</reference>
<evidence type="ECO:0000313" key="2">
    <source>
        <dbReference type="EMBL" id="NJC69851.1"/>
    </source>
</evidence>
<evidence type="ECO:0000256" key="1">
    <source>
        <dbReference type="SAM" id="MobiDB-lite"/>
    </source>
</evidence>
<organism evidence="2 3">
    <name type="scientific">Planosporangium thailandense</name>
    <dbReference type="NCBI Taxonomy" id="765197"/>
    <lineage>
        <taxon>Bacteria</taxon>
        <taxon>Bacillati</taxon>
        <taxon>Actinomycetota</taxon>
        <taxon>Actinomycetes</taxon>
        <taxon>Micromonosporales</taxon>
        <taxon>Micromonosporaceae</taxon>
        <taxon>Planosporangium</taxon>
    </lineage>
</organism>
<sequence length="123" mass="12716">MNRLERDAASVWHPFTQNSPWHGDRRTVISRIGGSWQYGVDRNRVLGTASPAAVAAGRAAATVPGATKEPQLPPPNPDEPGGPGPTDPEGPTDPKPTDPTDPTGPDQPPAVSRAKAAAGEVTA</sequence>
<feature type="compositionally biased region" description="Pro residues" evidence="1">
    <location>
        <begin position="71"/>
        <end position="99"/>
    </location>
</feature>
<proteinExistence type="predicted"/>
<comment type="caution">
    <text evidence="2">The sequence shown here is derived from an EMBL/GenBank/DDBJ whole genome shotgun (WGS) entry which is preliminary data.</text>
</comment>
<gene>
    <name evidence="2" type="ORF">HC031_08965</name>
</gene>
<dbReference type="RefSeq" id="WP_167924516.1">
    <property type="nucleotide sequence ID" value="NZ_JAATVY010000004.1"/>
</dbReference>
<name>A0ABX0XVK8_9ACTN</name>
<keyword evidence="3" id="KW-1185">Reference proteome</keyword>